<evidence type="ECO:0000256" key="1">
    <source>
        <dbReference type="ARBA" id="ARBA00022737"/>
    </source>
</evidence>
<dbReference type="InterPro" id="IPR036770">
    <property type="entry name" value="Ankyrin_rpt-contain_sf"/>
</dbReference>
<feature type="coiled-coil region" evidence="3">
    <location>
        <begin position="73"/>
        <end position="100"/>
    </location>
</feature>
<dbReference type="InterPro" id="IPR056884">
    <property type="entry name" value="NPHP3-like_N"/>
</dbReference>
<name>A0AAD9HPM8_9PEZI</name>
<proteinExistence type="predicted"/>
<protein>
    <recommendedName>
        <fullName evidence="4">NACHT domain-containing protein</fullName>
    </recommendedName>
</protein>
<evidence type="ECO:0000313" key="5">
    <source>
        <dbReference type="EMBL" id="KAK2032890.1"/>
    </source>
</evidence>
<dbReference type="PROSITE" id="PS50297">
    <property type="entry name" value="ANK_REP_REGION"/>
    <property type="match status" value="1"/>
</dbReference>
<keyword evidence="2" id="KW-0040">ANK repeat</keyword>
<keyword evidence="3" id="KW-0175">Coiled coil</keyword>
<dbReference type="PROSITE" id="PS50088">
    <property type="entry name" value="ANK_REPEAT"/>
    <property type="match status" value="1"/>
</dbReference>
<dbReference type="EMBL" id="MU842826">
    <property type="protein sequence ID" value="KAK2032890.1"/>
    <property type="molecule type" value="Genomic_DNA"/>
</dbReference>
<evidence type="ECO:0000259" key="4">
    <source>
        <dbReference type="PROSITE" id="PS50837"/>
    </source>
</evidence>
<evidence type="ECO:0000256" key="3">
    <source>
        <dbReference type="SAM" id="Coils"/>
    </source>
</evidence>
<feature type="repeat" description="ANK" evidence="2">
    <location>
        <begin position="677"/>
        <end position="710"/>
    </location>
</feature>
<keyword evidence="1" id="KW-0677">Repeat</keyword>
<reference evidence="5" key="1">
    <citation type="submission" date="2021-06" db="EMBL/GenBank/DDBJ databases">
        <title>Comparative genomics, transcriptomics and evolutionary studies reveal genomic signatures of adaptation to plant cell wall in hemibiotrophic fungi.</title>
        <authorList>
            <consortium name="DOE Joint Genome Institute"/>
            <person name="Baroncelli R."/>
            <person name="Diaz J.F."/>
            <person name="Benocci T."/>
            <person name="Peng M."/>
            <person name="Battaglia E."/>
            <person name="Haridas S."/>
            <person name="Andreopoulos W."/>
            <person name="Labutti K."/>
            <person name="Pangilinan J."/>
            <person name="Floch G.L."/>
            <person name="Makela M.R."/>
            <person name="Henrissat B."/>
            <person name="Grigoriev I.V."/>
            <person name="Crouch J.A."/>
            <person name="De Vries R.P."/>
            <person name="Sukno S.A."/>
            <person name="Thon M.R."/>
        </authorList>
    </citation>
    <scope>NUCLEOTIDE SEQUENCE</scope>
    <source>
        <strain evidence="5">MAFF235873</strain>
    </source>
</reference>
<keyword evidence="6" id="KW-1185">Reference proteome</keyword>
<dbReference type="Gene3D" id="1.25.40.20">
    <property type="entry name" value="Ankyrin repeat-containing domain"/>
    <property type="match status" value="1"/>
</dbReference>
<dbReference type="PANTHER" id="PTHR10039:SF16">
    <property type="entry name" value="GPI INOSITOL-DEACYLASE"/>
    <property type="match status" value="1"/>
</dbReference>
<dbReference type="PANTHER" id="PTHR10039">
    <property type="entry name" value="AMELOGENIN"/>
    <property type="match status" value="1"/>
</dbReference>
<dbReference type="Pfam" id="PF13637">
    <property type="entry name" value="Ank_4"/>
    <property type="match status" value="1"/>
</dbReference>
<dbReference type="InterPro" id="IPR007111">
    <property type="entry name" value="NACHT_NTPase"/>
</dbReference>
<feature type="domain" description="NACHT" evidence="4">
    <location>
        <begin position="220"/>
        <end position="364"/>
    </location>
</feature>
<dbReference type="InterPro" id="IPR031348">
    <property type="entry name" value="PigL_N"/>
</dbReference>
<dbReference type="InterPro" id="IPR027417">
    <property type="entry name" value="P-loop_NTPase"/>
</dbReference>
<dbReference type="InterPro" id="IPR002110">
    <property type="entry name" value="Ankyrin_rpt"/>
</dbReference>
<gene>
    <name evidence="5" type="ORF">LX32DRAFT_680101</name>
</gene>
<comment type="caution">
    <text evidence="5">The sequence shown here is derived from an EMBL/GenBank/DDBJ whole genome shotgun (WGS) entry which is preliminary data.</text>
</comment>
<dbReference type="Pfam" id="PF17111">
    <property type="entry name" value="PigL_N"/>
    <property type="match status" value="1"/>
</dbReference>
<dbReference type="SUPFAM" id="SSF52540">
    <property type="entry name" value="P-loop containing nucleoside triphosphate hydrolases"/>
    <property type="match status" value="1"/>
</dbReference>
<accession>A0AAD9HPM8</accession>
<dbReference type="SUPFAM" id="SSF48403">
    <property type="entry name" value="Ankyrin repeat"/>
    <property type="match status" value="1"/>
</dbReference>
<dbReference type="SMART" id="SM00248">
    <property type="entry name" value="ANK"/>
    <property type="match status" value="2"/>
</dbReference>
<organism evidence="5 6">
    <name type="scientific">Colletotrichum zoysiae</name>
    <dbReference type="NCBI Taxonomy" id="1216348"/>
    <lineage>
        <taxon>Eukaryota</taxon>
        <taxon>Fungi</taxon>
        <taxon>Dikarya</taxon>
        <taxon>Ascomycota</taxon>
        <taxon>Pezizomycotina</taxon>
        <taxon>Sordariomycetes</taxon>
        <taxon>Hypocreomycetidae</taxon>
        <taxon>Glomerellales</taxon>
        <taxon>Glomerellaceae</taxon>
        <taxon>Colletotrichum</taxon>
        <taxon>Colletotrichum graminicola species complex</taxon>
    </lineage>
</organism>
<dbReference type="Gene3D" id="3.40.50.300">
    <property type="entry name" value="P-loop containing nucleotide triphosphate hydrolases"/>
    <property type="match status" value="1"/>
</dbReference>
<evidence type="ECO:0000256" key="2">
    <source>
        <dbReference type="PROSITE-ProRule" id="PRU00023"/>
    </source>
</evidence>
<dbReference type="Pfam" id="PF24883">
    <property type="entry name" value="NPHP3_N"/>
    <property type="match status" value="1"/>
</dbReference>
<evidence type="ECO:0000313" key="6">
    <source>
        <dbReference type="Proteomes" id="UP001232148"/>
    </source>
</evidence>
<dbReference type="AlphaFoldDB" id="A0AAD9HPM8"/>
<dbReference type="Proteomes" id="UP001232148">
    <property type="component" value="Unassembled WGS sequence"/>
</dbReference>
<sequence length="785" mass="87923">MSDPLSVAGSVVGIISLGLQVTQSLYNYYAAVNAQYSDVAHTVRKLESLLEILNCIQTHLDGRKVKVNGTHVLKSIESAIEQCEECVQELQEESRKFERAPADGIRTAIRATGRRLAYPFRQSTLQKLDEDVDELVTHLSLALQLLQQDVTDRVQDEVRDTKAVLDLVRASQLSYEIHLWLKAPDSSIDFNDACKKKHPGTGLWLVKSSSFISWLERPRSFLWLKGFAGCGKSVLSSTAVQHAFRHRRSSPKVGVAFFSFKFSDEGKQDTSAMVRALLLQMSSQLGSTNTALVRLYERHRTATPPDQALLECLRQLVHHFQNVYIVIDALDESPREKHRDAMLQALDEIRAWSEPGLHLLVTSRDEVDIRDALEAMPEEVVVMKNDGIDKDIASFVSQHLRDSRRLRKWHEHHGRIEQVLIEKANGVFRWVKCQLKALADCPKSEHLLEQRLQSLPRTLDETYERMLRNIPTESKEYARQMLAILCCALQPLTVPELVDAIAVETTSSNYARALRKYMCSTFQRKLPSTLWSLQPSQTNIRLRITLPHIGLATTGSVLKKAWLNRKPCDYFSTKPRFKLGLDSTLRVLLQDNERHGSQTVGTVEQQSEQQHTRATSMSCSCFSPTGLISPLQIKMEGPQFMKHRIKATSRWATFEGHIKVIELLLEKGADATAVGKLGLTPMHQASARGHIEVVKLLLQTPGVNVNSRDICYSPVSPQVSGLKRKTASAGLCGGGRVEQATSRSRGSWGKMPIDSTILFPKPTPSENALSLITMGLGVTPAHGRS</sequence>
<dbReference type="PROSITE" id="PS50837">
    <property type="entry name" value="NACHT"/>
    <property type="match status" value="1"/>
</dbReference>